<evidence type="ECO:0000313" key="1">
    <source>
        <dbReference type="EMBL" id="RDH89536.1"/>
    </source>
</evidence>
<proteinExistence type="predicted"/>
<reference evidence="1 2" key="1">
    <citation type="journal article" date="2018" name="ISME J.">
        <title>Endosymbiont genomes yield clues of tubeworm success.</title>
        <authorList>
            <person name="Li Y."/>
            <person name="Liles M.R."/>
            <person name="Halanych K.M."/>
        </authorList>
    </citation>
    <scope>NUCLEOTIDE SEQUENCE [LARGE SCALE GENOMIC DNA]</scope>
    <source>
        <strain evidence="1">A1422</strain>
    </source>
</reference>
<name>A0A370DVM0_9GAMM</name>
<gene>
    <name evidence="1" type="ORF">DIZ79_11795</name>
</gene>
<dbReference type="EMBL" id="QFXD01000214">
    <property type="protein sequence ID" value="RDH89536.1"/>
    <property type="molecule type" value="Genomic_DNA"/>
</dbReference>
<dbReference type="Proteomes" id="UP000255508">
    <property type="component" value="Unassembled WGS sequence"/>
</dbReference>
<dbReference type="AlphaFoldDB" id="A0A370DVM0"/>
<evidence type="ECO:0000313" key="2">
    <source>
        <dbReference type="Proteomes" id="UP000255508"/>
    </source>
</evidence>
<protein>
    <submittedName>
        <fullName evidence="1">Uncharacterized protein</fullName>
    </submittedName>
</protein>
<accession>A0A370DVM0</accession>
<comment type="caution">
    <text evidence="1">The sequence shown here is derived from an EMBL/GenBank/DDBJ whole genome shotgun (WGS) entry which is preliminary data.</text>
</comment>
<sequence length="82" mass="9594">MRAYSFIYGCQGLLAQNSNIRLRIGNRANGNNYQVIGYLQEPLLFRGPLVHLWLDSIIIMGWWSLQFLDDPQLSWVRRQVQA</sequence>
<organism evidence="1 2">
    <name type="scientific">endosymbiont of Lamellibrachia luymesi</name>
    <dbReference type="NCBI Taxonomy" id="2200907"/>
    <lineage>
        <taxon>Bacteria</taxon>
        <taxon>Pseudomonadati</taxon>
        <taxon>Pseudomonadota</taxon>
        <taxon>Gammaproteobacteria</taxon>
        <taxon>sulfur-oxidizing symbionts</taxon>
    </lineage>
</organism>